<reference evidence="1" key="1">
    <citation type="journal article" date="2014" name="Front. Microbiol.">
        <title>High frequency of phylogenetically diverse reductive dehalogenase-homologous genes in deep subseafloor sedimentary metagenomes.</title>
        <authorList>
            <person name="Kawai M."/>
            <person name="Futagami T."/>
            <person name="Toyoda A."/>
            <person name="Takaki Y."/>
            <person name="Nishi S."/>
            <person name="Hori S."/>
            <person name="Arai W."/>
            <person name="Tsubouchi T."/>
            <person name="Morono Y."/>
            <person name="Uchiyama I."/>
            <person name="Ito T."/>
            <person name="Fujiyama A."/>
            <person name="Inagaki F."/>
            <person name="Takami H."/>
        </authorList>
    </citation>
    <scope>NUCLEOTIDE SEQUENCE</scope>
    <source>
        <strain evidence="1">Expedition CK06-06</strain>
    </source>
</reference>
<dbReference type="SUPFAM" id="SSF52309">
    <property type="entry name" value="N-(deoxy)ribosyltransferase-like"/>
    <property type="match status" value="1"/>
</dbReference>
<comment type="caution">
    <text evidence="1">The sequence shown here is derived from an EMBL/GenBank/DDBJ whole genome shotgun (WGS) entry which is preliminary data.</text>
</comment>
<sequence length="107" mass="12228">MKYYVAAHQKDKATARKVQKMLIAGGHEITADWTELAEEGDNEFLRDVVLECEEGVRGCDYLVLLMWKNFPYRGAWVELGIAIALKKQIFLIGEYGLKCDFAHHPLV</sequence>
<dbReference type="Gene3D" id="3.40.50.450">
    <property type="match status" value="1"/>
</dbReference>
<proteinExistence type="predicted"/>
<dbReference type="EMBL" id="BARS01047344">
    <property type="protein sequence ID" value="GAG39012.1"/>
    <property type="molecule type" value="Genomic_DNA"/>
</dbReference>
<name>X0XUU4_9ZZZZ</name>
<protein>
    <recommendedName>
        <fullName evidence="2">Thoeris protein ThsB TIR-like domain-containing protein</fullName>
    </recommendedName>
</protein>
<organism evidence="1">
    <name type="scientific">marine sediment metagenome</name>
    <dbReference type="NCBI Taxonomy" id="412755"/>
    <lineage>
        <taxon>unclassified sequences</taxon>
        <taxon>metagenomes</taxon>
        <taxon>ecological metagenomes</taxon>
    </lineage>
</organism>
<dbReference type="AlphaFoldDB" id="X0XUU4"/>
<gene>
    <name evidence="1" type="ORF">S01H1_71126</name>
</gene>
<feature type="non-terminal residue" evidence="1">
    <location>
        <position position="107"/>
    </location>
</feature>
<accession>X0XUU4</accession>
<evidence type="ECO:0008006" key="2">
    <source>
        <dbReference type="Google" id="ProtNLM"/>
    </source>
</evidence>
<evidence type="ECO:0000313" key="1">
    <source>
        <dbReference type="EMBL" id="GAG39012.1"/>
    </source>
</evidence>